<evidence type="ECO:0000256" key="3">
    <source>
        <dbReference type="SAM" id="SignalP"/>
    </source>
</evidence>
<dbReference type="InterPro" id="IPR052193">
    <property type="entry name" value="Peptidase_C59"/>
</dbReference>
<evidence type="ECO:0000259" key="4">
    <source>
        <dbReference type="Pfam" id="PF02275"/>
    </source>
</evidence>
<proteinExistence type="inferred from homology"/>
<dbReference type="PANTHER" id="PTHR35527">
    <property type="entry name" value="CHOLOYLGLYCINE HYDROLASE"/>
    <property type="match status" value="1"/>
</dbReference>
<organism evidence="5 6">
    <name type="scientific">Enhydrobacter aerosaccus</name>
    <dbReference type="NCBI Taxonomy" id="225324"/>
    <lineage>
        <taxon>Bacteria</taxon>
        <taxon>Pseudomonadati</taxon>
        <taxon>Pseudomonadota</taxon>
        <taxon>Alphaproteobacteria</taxon>
        <taxon>Hyphomicrobiales</taxon>
        <taxon>Enhydrobacter</taxon>
    </lineage>
</organism>
<name>A0A1T4RBG9_9HYPH</name>
<feature type="domain" description="Choloylglycine hydrolase/NAAA C-terminal" evidence="4">
    <location>
        <begin position="21"/>
        <end position="326"/>
    </location>
</feature>
<dbReference type="PROSITE" id="PS51257">
    <property type="entry name" value="PROKAR_LIPOPROTEIN"/>
    <property type="match status" value="1"/>
</dbReference>
<keyword evidence="2 5" id="KW-0378">Hydrolase</keyword>
<evidence type="ECO:0000256" key="1">
    <source>
        <dbReference type="ARBA" id="ARBA00006625"/>
    </source>
</evidence>
<dbReference type="Proteomes" id="UP000190092">
    <property type="component" value="Unassembled WGS sequence"/>
</dbReference>
<gene>
    <name evidence="5" type="ORF">SAMN02745126_03734</name>
</gene>
<dbReference type="CDD" id="cd00542">
    <property type="entry name" value="Ntn_PVA"/>
    <property type="match status" value="1"/>
</dbReference>
<dbReference type="Gene3D" id="3.60.60.10">
    <property type="entry name" value="Penicillin V Acylase, Chain A"/>
    <property type="match status" value="1"/>
</dbReference>
<reference evidence="6" key="1">
    <citation type="submission" date="2017-02" db="EMBL/GenBank/DDBJ databases">
        <authorList>
            <person name="Varghese N."/>
            <person name="Submissions S."/>
        </authorList>
    </citation>
    <scope>NUCLEOTIDE SEQUENCE [LARGE SCALE GENOMIC DNA]</scope>
    <source>
        <strain evidence="6">ATCC 27094</strain>
    </source>
</reference>
<dbReference type="RefSeq" id="WP_085935399.1">
    <property type="nucleotide sequence ID" value="NZ_FUWJ01000004.1"/>
</dbReference>
<dbReference type="InterPro" id="IPR029055">
    <property type="entry name" value="Ntn_hydrolases_N"/>
</dbReference>
<evidence type="ECO:0000256" key="2">
    <source>
        <dbReference type="ARBA" id="ARBA00022801"/>
    </source>
</evidence>
<dbReference type="InterPro" id="IPR029132">
    <property type="entry name" value="CBAH/NAAA_C"/>
</dbReference>
<dbReference type="AlphaFoldDB" id="A0A1T4RBG9"/>
<keyword evidence="3" id="KW-0732">Signal</keyword>
<dbReference type="STRING" id="225324.SAMN02745126_03734"/>
<feature type="signal peptide" evidence="3">
    <location>
        <begin position="1"/>
        <end position="20"/>
    </location>
</feature>
<dbReference type="Pfam" id="PF02275">
    <property type="entry name" value="CBAH"/>
    <property type="match status" value="1"/>
</dbReference>
<dbReference type="EMBL" id="FUWJ01000004">
    <property type="protein sequence ID" value="SKA13048.1"/>
    <property type="molecule type" value="Genomic_DNA"/>
</dbReference>
<dbReference type="OrthoDB" id="9794717at2"/>
<comment type="similarity">
    <text evidence="1">Belongs to the peptidase C59 family.</text>
</comment>
<feature type="chain" id="PRO_5012074952" evidence="3">
    <location>
        <begin position="21"/>
        <end position="365"/>
    </location>
</feature>
<dbReference type="SUPFAM" id="SSF56235">
    <property type="entry name" value="N-terminal nucleophile aminohydrolases (Ntn hydrolases)"/>
    <property type="match status" value="1"/>
</dbReference>
<sequence>MLRILMATVSLVAMTNAALACTAVDIVAADKTVVAGRTMEWAYDMKWTLVSQPKGTELSLPAPKETGLPTNKVTTKFSVVGISAGIIPGGALLEGQNSAGLGMSGNFLPGFTEYQNVTPQDKSYVEVLKFGSWALGNFGTVADLREALKTTKVWSDASLPTGPTPAFIHFVFNDRSGNGIVVEYVKGEVRINDNVAHVLTNAPTYDWHLDNVRNYLNLSTVGLTSRQIGTVNVTSLGAGGGLMGLPGDYTPPSRFVRAAFLRHGVSEPKTADEAVQTIGHILNTVDIPIGVAQFDEGNGKLGSDYTQWIAIKDLTHNRLLIADYNHRLNYLAVDLDPIFAQDKPSSKPVADLPYPRPVGAAVLQP</sequence>
<protein>
    <submittedName>
        <fullName evidence="5">Choloylglycine hydrolase</fullName>
    </submittedName>
</protein>
<dbReference type="PANTHER" id="PTHR35527:SF2">
    <property type="entry name" value="HYDROLASE"/>
    <property type="match status" value="1"/>
</dbReference>
<accession>A0A1T4RBG9</accession>
<dbReference type="GO" id="GO:0016787">
    <property type="term" value="F:hydrolase activity"/>
    <property type="evidence" value="ECO:0007669"/>
    <property type="project" value="UniProtKB-KW"/>
</dbReference>
<keyword evidence="6" id="KW-1185">Reference proteome</keyword>
<evidence type="ECO:0000313" key="6">
    <source>
        <dbReference type="Proteomes" id="UP000190092"/>
    </source>
</evidence>
<evidence type="ECO:0000313" key="5">
    <source>
        <dbReference type="EMBL" id="SKA13048.1"/>
    </source>
</evidence>